<reference evidence="1 2" key="1">
    <citation type="journal article" date="2022" name="Allergy">
        <title>Genome assembly and annotation of Periplaneta americana reveal a comprehensive cockroach allergen profile.</title>
        <authorList>
            <person name="Wang L."/>
            <person name="Xiong Q."/>
            <person name="Saelim N."/>
            <person name="Wang L."/>
            <person name="Nong W."/>
            <person name="Wan A.T."/>
            <person name="Shi M."/>
            <person name="Liu X."/>
            <person name="Cao Q."/>
            <person name="Hui J.H.L."/>
            <person name="Sookrung N."/>
            <person name="Leung T.F."/>
            <person name="Tungtrongchitr A."/>
            <person name="Tsui S.K.W."/>
        </authorList>
    </citation>
    <scope>NUCLEOTIDE SEQUENCE [LARGE SCALE GENOMIC DNA]</scope>
    <source>
        <strain evidence="1">PWHHKU_190912</strain>
    </source>
</reference>
<evidence type="ECO:0000313" key="2">
    <source>
        <dbReference type="Proteomes" id="UP001148838"/>
    </source>
</evidence>
<evidence type="ECO:0000313" key="1">
    <source>
        <dbReference type="EMBL" id="KAJ4444344.1"/>
    </source>
</evidence>
<keyword evidence="2" id="KW-1185">Reference proteome</keyword>
<dbReference type="PANTHER" id="PTHR46601">
    <property type="entry name" value="ULP_PROTEASE DOMAIN-CONTAINING PROTEIN"/>
    <property type="match status" value="1"/>
</dbReference>
<protein>
    <submittedName>
        <fullName evidence="1">Uncharacterized protein</fullName>
    </submittedName>
</protein>
<dbReference type="EMBL" id="JAJSOF020000011">
    <property type="protein sequence ID" value="KAJ4444344.1"/>
    <property type="molecule type" value="Genomic_DNA"/>
</dbReference>
<comment type="caution">
    <text evidence="1">The sequence shown here is derived from an EMBL/GenBank/DDBJ whole genome shotgun (WGS) entry which is preliminary data.</text>
</comment>
<sequence length="400" mass="45741">LQNIEDIRSLVPRIPLPGPSVNSPPYKNKRTLGKATARVKRVLSNSPRKKSAVIKNLYETYNEPLPQSKNSRKSTSLTPETVKAVTEFYLRDEISRQAPGRKDVITVREAFGKNKMQIRHLMFSIKVAHEIFSTENGKIIGKSKFAELRPKHVLLSNKLPHNVCLCKYHENFINAISVLHKIVPHFPEYNKNLPESFVCENPKQECWNGNCPSSQELMATKISETCSDSIGETDVKWFVWKECEGRLLKVEEGGTLQDLIDYLVAIGPQFLQHCHIKREQSGTYQQQRLEVESNYDISLLHVDFSENYTCISQDEIQSAHWQQNQISLFTAALWHSGILHPYVLVSDNRNHSKDTVLAYIDRLLEELPSSSKIIQIWSDGPSSQFKNKYIAMALCFGKET</sequence>
<gene>
    <name evidence="1" type="ORF">ANN_06136</name>
</gene>
<name>A0ABQ8TCQ3_PERAM</name>
<accession>A0ABQ8TCQ3</accession>
<proteinExistence type="predicted"/>
<feature type="non-terminal residue" evidence="1">
    <location>
        <position position="1"/>
    </location>
</feature>
<dbReference type="PANTHER" id="PTHR46601:SF2">
    <property type="entry name" value="UBIQUITIN-LIKE PROTEASE FAMILY PROFILE DOMAIN-CONTAINING PROTEIN"/>
    <property type="match status" value="1"/>
</dbReference>
<dbReference type="Proteomes" id="UP001148838">
    <property type="component" value="Unassembled WGS sequence"/>
</dbReference>
<organism evidence="1 2">
    <name type="scientific">Periplaneta americana</name>
    <name type="common">American cockroach</name>
    <name type="synonym">Blatta americana</name>
    <dbReference type="NCBI Taxonomy" id="6978"/>
    <lineage>
        <taxon>Eukaryota</taxon>
        <taxon>Metazoa</taxon>
        <taxon>Ecdysozoa</taxon>
        <taxon>Arthropoda</taxon>
        <taxon>Hexapoda</taxon>
        <taxon>Insecta</taxon>
        <taxon>Pterygota</taxon>
        <taxon>Neoptera</taxon>
        <taxon>Polyneoptera</taxon>
        <taxon>Dictyoptera</taxon>
        <taxon>Blattodea</taxon>
        <taxon>Blattoidea</taxon>
        <taxon>Blattidae</taxon>
        <taxon>Blattinae</taxon>
        <taxon>Periplaneta</taxon>
    </lineage>
</organism>